<dbReference type="Gene3D" id="3.40.50.150">
    <property type="entry name" value="Vaccinia Virus protein VP39"/>
    <property type="match status" value="1"/>
</dbReference>
<dbReference type="InterPro" id="IPR029063">
    <property type="entry name" value="SAM-dependent_MTases_sf"/>
</dbReference>
<evidence type="ECO:0000313" key="3">
    <source>
        <dbReference type="EMBL" id="KAJ2934366.1"/>
    </source>
</evidence>
<dbReference type="AlphaFoldDB" id="A0A9W8JGH4"/>
<gene>
    <name evidence="3" type="ORF">H1R20_g2737</name>
</gene>
<name>A0A9W8JGH4_9AGAR</name>
<protein>
    <submittedName>
        <fullName evidence="3">Uncharacterized protein</fullName>
    </submittedName>
</protein>
<dbReference type="PANTHER" id="PTHR14614">
    <property type="entry name" value="HEPATOCELLULAR CARCINOMA-ASSOCIATED ANTIGEN"/>
    <property type="match status" value="1"/>
</dbReference>
<evidence type="ECO:0000256" key="2">
    <source>
        <dbReference type="SAM" id="SignalP"/>
    </source>
</evidence>
<keyword evidence="4" id="KW-1185">Reference proteome</keyword>
<feature type="signal peptide" evidence="2">
    <location>
        <begin position="1"/>
        <end position="28"/>
    </location>
</feature>
<dbReference type="GO" id="GO:0008757">
    <property type="term" value="F:S-adenosylmethionine-dependent methyltransferase activity"/>
    <property type="evidence" value="ECO:0007669"/>
    <property type="project" value="UniProtKB-ARBA"/>
</dbReference>
<evidence type="ECO:0000256" key="1">
    <source>
        <dbReference type="SAM" id="MobiDB-lite"/>
    </source>
</evidence>
<feature type="region of interest" description="Disordered" evidence="1">
    <location>
        <begin position="39"/>
        <end position="58"/>
    </location>
</feature>
<comment type="caution">
    <text evidence="3">The sequence shown here is derived from an EMBL/GenBank/DDBJ whole genome shotgun (WGS) entry which is preliminary data.</text>
</comment>
<feature type="chain" id="PRO_5040960569" evidence="2">
    <location>
        <begin position="29"/>
        <end position="449"/>
    </location>
</feature>
<evidence type="ECO:0000313" key="4">
    <source>
        <dbReference type="Proteomes" id="UP001140091"/>
    </source>
</evidence>
<organism evidence="3 4">
    <name type="scientific">Candolleomyces eurysporus</name>
    <dbReference type="NCBI Taxonomy" id="2828524"/>
    <lineage>
        <taxon>Eukaryota</taxon>
        <taxon>Fungi</taxon>
        <taxon>Dikarya</taxon>
        <taxon>Basidiomycota</taxon>
        <taxon>Agaricomycotina</taxon>
        <taxon>Agaricomycetes</taxon>
        <taxon>Agaricomycetidae</taxon>
        <taxon>Agaricales</taxon>
        <taxon>Agaricineae</taxon>
        <taxon>Psathyrellaceae</taxon>
        <taxon>Candolleomyces</taxon>
    </lineage>
</organism>
<proteinExistence type="predicted"/>
<reference evidence="3" key="1">
    <citation type="submission" date="2022-06" db="EMBL/GenBank/DDBJ databases">
        <title>Genome Sequence of Candolleomyces eurysporus.</title>
        <authorList>
            <person name="Buettner E."/>
        </authorList>
    </citation>
    <scope>NUCLEOTIDE SEQUENCE</scope>
    <source>
        <strain evidence="3">VTCC 930004</strain>
    </source>
</reference>
<sequence length="449" mass="48616">MTFGQIFASIASLVTLLSLVDELRRVKAADWAAFFKSEPLPSSTEAGSDPALPTSSPFPVTSVNDHGKDVIDRLPLAHGGGLGGPIDIQQSLSDQVANDLRTEPCYVDQDIFYDWVPVDNKLPTKKSPGPSITKKAATKLMTWKNANAYKEIPVPLPYGVREGQRWRLVLSAVPAASAPSGGVPASARIPSSQIYLDEDTIGKWNPFPVSSMPVTFTANAKSVKGAPKQEQIERTYEFRVLTSESSTTGESVTVLPSRTSGQELVNQLKGLQVEDDSESKAVRLVIREQTSFDLDKKIWDSGIGLSSWIVQVLNRRLSEPEVPSEAKLPGEVDPLDWLKRVLTSSSPLRILELESLFSGAGTGIVALILAALRSRIADAEDSILTTDLDSAIPLLQHNIDANESTRSSRVSLKAGVLDWDQTVSEQLPSQDGDSSIDLVVCVRPPLLPL</sequence>
<feature type="non-terminal residue" evidence="3">
    <location>
        <position position="1"/>
    </location>
</feature>
<dbReference type="OrthoDB" id="413520at2759"/>
<dbReference type="EMBL" id="JANBPK010000719">
    <property type="protein sequence ID" value="KAJ2934366.1"/>
    <property type="molecule type" value="Genomic_DNA"/>
</dbReference>
<keyword evidence="2" id="KW-0732">Signal</keyword>
<dbReference type="Pfam" id="PF10294">
    <property type="entry name" value="Methyltransf_16"/>
    <property type="match status" value="1"/>
</dbReference>
<dbReference type="InterPro" id="IPR019410">
    <property type="entry name" value="Methyltransf_16"/>
</dbReference>
<dbReference type="Proteomes" id="UP001140091">
    <property type="component" value="Unassembled WGS sequence"/>
</dbReference>
<accession>A0A9W8JGH4</accession>